<proteinExistence type="predicted"/>
<feature type="compositionally biased region" description="Polar residues" evidence="1">
    <location>
        <begin position="104"/>
        <end position="117"/>
    </location>
</feature>
<evidence type="ECO:0000313" key="2">
    <source>
        <dbReference type="EMBL" id="MCU6797908.1"/>
    </source>
</evidence>
<feature type="region of interest" description="Disordered" evidence="1">
    <location>
        <begin position="47"/>
        <end position="202"/>
    </location>
</feature>
<reference evidence="2 3" key="1">
    <citation type="submission" date="2022-09" db="EMBL/GenBank/DDBJ databases">
        <authorList>
            <person name="Han X.L."/>
            <person name="Wang Q."/>
            <person name="Lu T."/>
        </authorList>
    </citation>
    <scope>NUCLEOTIDE SEQUENCE [LARGE SCALE GENOMIC DNA]</scope>
    <source>
        <strain evidence="2 3">WQ 127069</strain>
    </source>
</reference>
<sequence length="340" mass="35847">MLLDSKCMITLGACLVGMTLLVSGCNQPAPLRDGGAVDLSFQQTALGTGKTNQTSSNQGDMNKSSNTTETNAAQAARSEVNQPKADAQTNHLEANKLDTDKSESNQPDLKQSEVTTKQENKPAASVADVNKSVSPEPKTASEQQPPVSGESGADLPMPEKSATASTATESAVETVTKPAPSEAASQPASTPSKPLSSEQTPAADKTAAVNIVKDITKAATITFKDLYSDMTVRGVKFSDKLTQLANKKVEMTGFMAPPLTAKVNFFVLTRVAMSICPFCSTDADWPIDIVVVSMPKGKEVIPTEHQVKVTGTLSIGSQTDEETGFVSLIRIIADKVEVLK</sequence>
<dbReference type="EMBL" id="JAOQIO010000124">
    <property type="protein sequence ID" value="MCU6797908.1"/>
    <property type="molecule type" value="Genomic_DNA"/>
</dbReference>
<dbReference type="Gene3D" id="2.40.50.870">
    <property type="entry name" value="Protein of unknown function (DUF3299)"/>
    <property type="match status" value="1"/>
</dbReference>
<name>A0ABT2UTB9_9BACL</name>
<dbReference type="Proteomes" id="UP001652445">
    <property type="component" value="Unassembled WGS sequence"/>
</dbReference>
<evidence type="ECO:0008006" key="4">
    <source>
        <dbReference type="Google" id="ProtNLM"/>
    </source>
</evidence>
<evidence type="ECO:0000256" key="1">
    <source>
        <dbReference type="SAM" id="MobiDB-lite"/>
    </source>
</evidence>
<gene>
    <name evidence="2" type="ORF">OB236_37870</name>
</gene>
<comment type="caution">
    <text evidence="2">The sequence shown here is derived from an EMBL/GenBank/DDBJ whole genome shotgun (WGS) entry which is preliminary data.</text>
</comment>
<organism evidence="2 3">
    <name type="scientific">Paenibacillus baimaensis</name>
    <dbReference type="NCBI Taxonomy" id="2982185"/>
    <lineage>
        <taxon>Bacteria</taxon>
        <taxon>Bacillati</taxon>
        <taxon>Bacillota</taxon>
        <taxon>Bacilli</taxon>
        <taxon>Bacillales</taxon>
        <taxon>Paenibacillaceae</taxon>
        <taxon>Paenibacillus</taxon>
    </lineage>
</organism>
<keyword evidence="3" id="KW-1185">Reference proteome</keyword>
<dbReference type="PROSITE" id="PS51257">
    <property type="entry name" value="PROKAR_LIPOPROTEIN"/>
    <property type="match status" value="1"/>
</dbReference>
<protein>
    <recommendedName>
        <fullName evidence="4">DUF3299 domain-containing protein</fullName>
    </recommendedName>
</protein>
<feature type="compositionally biased region" description="Low complexity" evidence="1">
    <location>
        <begin position="159"/>
        <end position="192"/>
    </location>
</feature>
<dbReference type="RefSeq" id="WP_262688606.1">
    <property type="nucleotide sequence ID" value="NZ_JAOQIO010000124.1"/>
</dbReference>
<evidence type="ECO:0000313" key="3">
    <source>
        <dbReference type="Proteomes" id="UP001652445"/>
    </source>
</evidence>
<accession>A0ABT2UTB9</accession>
<feature type="compositionally biased region" description="Basic and acidic residues" evidence="1">
    <location>
        <begin position="93"/>
        <end position="103"/>
    </location>
</feature>
<feature type="compositionally biased region" description="Polar residues" evidence="1">
    <location>
        <begin position="47"/>
        <end position="73"/>
    </location>
</feature>